<comment type="caution">
    <text evidence="1">The sequence shown here is derived from an EMBL/GenBank/DDBJ whole genome shotgun (WGS) entry which is preliminary data.</text>
</comment>
<evidence type="ECO:0008006" key="3">
    <source>
        <dbReference type="Google" id="ProtNLM"/>
    </source>
</evidence>
<protein>
    <recommendedName>
        <fullName evidence="3">DhaL domain-containing protein</fullName>
    </recommendedName>
</protein>
<dbReference type="AlphaFoldDB" id="A0A3E0VFM0"/>
<accession>A0A3E0VFM0</accession>
<dbReference type="OrthoDB" id="5126308at2"/>
<organism evidence="1 2">
    <name type="scientific">Subtercola boreus</name>
    <dbReference type="NCBI Taxonomy" id="120213"/>
    <lineage>
        <taxon>Bacteria</taxon>
        <taxon>Bacillati</taxon>
        <taxon>Actinomycetota</taxon>
        <taxon>Actinomycetes</taxon>
        <taxon>Micrococcales</taxon>
        <taxon>Microbacteriaceae</taxon>
        <taxon>Subtercola</taxon>
    </lineage>
</organism>
<dbReference type="RefSeq" id="WP_116413662.1">
    <property type="nucleotide sequence ID" value="NZ_NBWZ01000001.1"/>
</dbReference>
<sequence length="87" mass="8702">MVVDACTSWQSSLSQDAATFPATQAQAAQSAAGAASSDSVWQPLASDMAELVALAGDTSSEGMAKGQELFTDLSTRCGEIGVTVSAG</sequence>
<evidence type="ECO:0000313" key="1">
    <source>
        <dbReference type="EMBL" id="RFA08248.1"/>
    </source>
</evidence>
<evidence type="ECO:0000313" key="2">
    <source>
        <dbReference type="Proteomes" id="UP000256486"/>
    </source>
</evidence>
<keyword evidence="2" id="KW-1185">Reference proteome</keyword>
<dbReference type="EMBL" id="NBWZ01000001">
    <property type="protein sequence ID" value="RFA08248.1"/>
    <property type="molecule type" value="Genomic_DNA"/>
</dbReference>
<dbReference type="Proteomes" id="UP000256486">
    <property type="component" value="Unassembled WGS sequence"/>
</dbReference>
<gene>
    <name evidence="1" type="ORF">B7R54_02660</name>
</gene>
<proteinExistence type="predicted"/>
<reference evidence="1 2" key="1">
    <citation type="submission" date="2017-04" db="EMBL/GenBank/DDBJ databases">
        <title>Comparative genome analysis of Subtercola boreus.</title>
        <authorList>
            <person name="Cho Y.-J."/>
            <person name="Cho A."/>
            <person name="Kim O.-S."/>
            <person name="Lee J.-I."/>
        </authorList>
    </citation>
    <scope>NUCLEOTIDE SEQUENCE [LARGE SCALE GENOMIC DNA]</scope>
    <source>
        <strain evidence="1 2">K300</strain>
    </source>
</reference>
<name>A0A3E0VFM0_9MICO</name>